<proteinExistence type="predicted"/>
<dbReference type="AlphaFoldDB" id="A0A246GA96"/>
<name>A0A246GA96_9FLAO</name>
<dbReference type="PROSITE" id="PS51257">
    <property type="entry name" value="PROKAR_LIPOPROTEIN"/>
    <property type="match status" value="1"/>
</dbReference>
<gene>
    <name evidence="1" type="ORF">BWK62_08695</name>
</gene>
<evidence type="ECO:0000313" key="1">
    <source>
        <dbReference type="EMBL" id="OWP76856.1"/>
    </source>
</evidence>
<protein>
    <recommendedName>
        <fullName evidence="3">Lipoprotein</fullName>
    </recommendedName>
</protein>
<evidence type="ECO:0000313" key="2">
    <source>
        <dbReference type="Proteomes" id="UP000198034"/>
    </source>
</evidence>
<sequence>MKKLLFIVASALFSSCKDSKPTYTKCVETTYNFNKEATNKVVGTDTKEGGFTVEISAESIKITDNTGKETVLNSDNGYSLTNKKSGDTLVIENLPTDNTPSEVLKFGTTYKFYN</sequence>
<reference evidence="1 2" key="1">
    <citation type="journal article" date="2017" name="Infect. Genet. Evol.">
        <title>Comparative genome analysis of fish pathogen Flavobacterium columnare reveals extensive sequence diversity within the species.</title>
        <authorList>
            <person name="Kayansamruaj P."/>
            <person name="Dong H.T."/>
            <person name="Hirono I."/>
            <person name="Kondo H."/>
            <person name="Senapin S."/>
            <person name="Rodkhum C."/>
        </authorList>
    </citation>
    <scope>NUCLEOTIDE SEQUENCE [LARGE SCALE GENOMIC DNA]</scope>
    <source>
        <strain evidence="1 2">1214</strain>
    </source>
</reference>
<comment type="caution">
    <text evidence="1">The sequence shown here is derived from an EMBL/GenBank/DDBJ whole genome shotgun (WGS) entry which is preliminary data.</text>
</comment>
<dbReference type="Proteomes" id="UP000198034">
    <property type="component" value="Unassembled WGS sequence"/>
</dbReference>
<organism evidence="1 2">
    <name type="scientific">Flavobacterium columnare</name>
    <dbReference type="NCBI Taxonomy" id="996"/>
    <lineage>
        <taxon>Bacteria</taxon>
        <taxon>Pseudomonadati</taxon>
        <taxon>Bacteroidota</taxon>
        <taxon>Flavobacteriia</taxon>
        <taxon>Flavobacteriales</taxon>
        <taxon>Flavobacteriaceae</taxon>
        <taxon>Flavobacterium</taxon>
    </lineage>
</organism>
<accession>A0A246GA96</accession>
<dbReference type="EMBL" id="MTCY01000022">
    <property type="protein sequence ID" value="OWP76856.1"/>
    <property type="molecule type" value="Genomic_DNA"/>
</dbReference>
<evidence type="ECO:0008006" key="3">
    <source>
        <dbReference type="Google" id="ProtNLM"/>
    </source>
</evidence>